<protein>
    <submittedName>
        <fullName evidence="1">Uncharacterized protein</fullName>
    </submittedName>
</protein>
<evidence type="ECO:0000313" key="2">
    <source>
        <dbReference type="Proteomes" id="UP000694391"/>
    </source>
</evidence>
<sequence length="81" mass="9283">RKIHFTYLPSSLMGRHSLGRLFFFFLPCVSIKKKGSIMFSATLLNCISQLKNDPVDKFRTSCVVKKARIVSKLFEVGLKKM</sequence>
<accession>A0A8C0JNC6</accession>
<organism evidence="1 2">
    <name type="scientific">Canis lupus dingo</name>
    <name type="common">dingo</name>
    <dbReference type="NCBI Taxonomy" id="286419"/>
    <lineage>
        <taxon>Eukaryota</taxon>
        <taxon>Metazoa</taxon>
        <taxon>Chordata</taxon>
        <taxon>Craniata</taxon>
        <taxon>Vertebrata</taxon>
        <taxon>Euteleostomi</taxon>
        <taxon>Mammalia</taxon>
        <taxon>Eutheria</taxon>
        <taxon>Laurasiatheria</taxon>
        <taxon>Carnivora</taxon>
        <taxon>Caniformia</taxon>
        <taxon>Canidae</taxon>
        <taxon>Canis</taxon>
    </lineage>
</organism>
<reference evidence="1" key="2">
    <citation type="submission" date="2025-09" db="UniProtKB">
        <authorList>
            <consortium name="Ensembl"/>
        </authorList>
    </citation>
    <scope>IDENTIFICATION</scope>
</reference>
<dbReference type="Proteomes" id="UP000694391">
    <property type="component" value="Unplaced"/>
</dbReference>
<name>A0A8C0JNC6_CANLU</name>
<dbReference type="Ensembl" id="ENSCAFT00020003724.1">
    <property type="protein sequence ID" value="ENSCAFP00020003199.1"/>
    <property type="gene ID" value="ENSCAFG00020002720.1"/>
</dbReference>
<dbReference type="AlphaFoldDB" id="A0A8C0JNC6"/>
<proteinExistence type="predicted"/>
<evidence type="ECO:0000313" key="1">
    <source>
        <dbReference type="Ensembl" id="ENSCAFP00020003199.1"/>
    </source>
</evidence>
<keyword evidence="2" id="KW-1185">Reference proteome</keyword>
<reference evidence="1" key="1">
    <citation type="submission" date="2025-08" db="UniProtKB">
        <authorList>
            <consortium name="Ensembl"/>
        </authorList>
    </citation>
    <scope>IDENTIFICATION</scope>
</reference>